<dbReference type="InterPro" id="IPR050090">
    <property type="entry name" value="Tyrosine_recombinase_XerCD"/>
</dbReference>
<dbReference type="Proteomes" id="UP000095200">
    <property type="component" value="Unassembled WGS sequence"/>
</dbReference>
<dbReference type="GO" id="GO:0003677">
    <property type="term" value="F:DNA binding"/>
    <property type="evidence" value="ECO:0007669"/>
    <property type="project" value="UniProtKB-KW"/>
</dbReference>
<evidence type="ECO:0000256" key="2">
    <source>
        <dbReference type="ARBA" id="ARBA00023125"/>
    </source>
</evidence>
<dbReference type="EMBL" id="BDFE01000020">
    <property type="protein sequence ID" value="GAU09565.1"/>
    <property type="molecule type" value="Genomic_DNA"/>
</dbReference>
<keyword evidence="6" id="KW-1185">Reference proteome</keyword>
<dbReference type="InterPro" id="IPR002104">
    <property type="entry name" value="Integrase_catalytic"/>
</dbReference>
<evidence type="ECO:0000256" key="3">
    <source>
        <dbReference type="ARBA" id="ARBA00023172"/>
    </source>
</evidence>
<evidence type="ECO:0000313" key="6">
    <source>
        <dbReference type="Proteomes" id="UP000095200"/>
    </source>
</evidence>
<dbReference type="AlphaFoldDB" id="A0A194AJZ3"/>
<dbReference type="InterPro" id="IPR010998">
    <property type="entry name" value="Integrase_recombinase_N"/>
</dbReference>
<dbReference type="Gene3D" id="1.10.443.10">
    <property type="entry name" value="Intergrase catalytic core"/>
    <property type="match status" value="1"/>
</dbReference>
<dbReference type="PROSITE" id="PS51898">
    <property type="entry name" value="TYR_RECOMBINASE"/>
    <property type="match status" value="1"/>
</dbReference>
<gene>
    <name evidence="5" type="ORF">DPF_2293</name>
</gene>
<reference evidence="6" key="1">
    <citation type="submission" date="2016-06" db="EMBL/GenBank/DDBJ databases">
        <title>Draft genome sequence of Desulfoplanes formicivorans strain Pf12B.</title>
        <authorList>
            <person name="Watanabe M."/>
            <person name="Kojima H."/>
            <person name="Fukui M."/>
        </authorList>
    </citation>
    <scope>NUCLEOTIDE SEQUENCE [LARGE SCALE GENOMIC DNA]</scope>
    <source>
        <strain evidence="6">Pf12B</strain>
    </source>
</reference>
<evidence type="ECO:0000259" key="4">
    <source>
        <dbReference type="PROSITE" id="PS51898"/>
    </source>
</evidence>
<dbReference type="GO" id="GO:0006310">
    <property type="term" value="P:DNA recombination"/>
    <property type="evidence" value="ECO:0007669"/>
    <property type="project" value="UniProtKB-KW"/>
</dbReference>
<organism evidence="5 6">
    <name type="scientific">Desulfoplanes formicivorans</name>
    <dbReference type="NCBI Taxonomy" id="1592317"/>
    <lineage>
        <taxon>Bacteria</taxon>
        <taxon>Pseudomonadati</taxon>
        <taxon>Thermodesulfobacteriota</taxon>
        <taxon>Desulfovibrionia</taxon>
        <taxon>Desulfovibrionales</taxon>
        <taxon>Desulfoplanaceae</taxon>
        <taxon>Desulfoplanes</taxon>
    </lineage>
</organism>
<dbReference type="InterPro" id="IPR011010">
    <property type="entry name" value="DNA_brk_join_enz"/>
</dbReference>
<comment type="similarity">
    <text evidence="1">Belongs to the 'phage' integrase family.</text>
</comment>
<dbReference type="Pfam" id="PF00589">
    <property type="entry name" value="Phage_integrase"/>
    <property type="match status" value="1"/>
</dbReference>
<accession>A0A194AJZ3</accession>
<evidence type="ECO:0000256" key="1">
    <source>
        <dbReference type="ARBA" id="ARBA00008857"/>
    </source>
</evidence>
<dbReference type="PANTHER" id="PTHR30349:SF64">
    <property type="entry name" value="PROPHAGE INTEGRASE INTD-RELATED"/>
    <property type="match status" value="1"/>
</dbReference>
<dbReference type="PANTHER" id="PTHR30349">
    <property type="entry name" value="PHAGE INTEGRASE-RELATED"/>
    <property type="match status" value="1"/>
</dbReference>
<keyword evidence="2" id="KW-0238">DNA-binding</keyword>
<comment type="caution">
    <text evidence="5">The sequence shown here is derived from an EMBL/GenBank/DDBJ whole genome shotgun (WGS) entry which is preliminary data.</text>
</comment>
<protein>
    <submittedName>
        <fullName evidence="5">Integrase</fullName>
    </submittedName>
</protein>
<name>A0A194AJZ3_9BACT</name>
<dbReference type="SUPFAM" id="SSF56349">
    <property type="entry name" value="DNA breaking-rejoining enzymes"/>
    <property type="match status" value="1"/>
</dbReference>
<dbReference type="GO" id="GO:0015074">
    <property type="term" value="P:DNA integration"/>
    <property type="evidence" value="ECO:0007669"/>
    <property type="project" value="InterPro"/>
</dbReference>
<evidence type="ECO:0000313" key="5">
    <source>
        <dbReference type="EMBL" id="GAU09565.1"/>
    </source>
</evidence>
<proteinExistence type="inferred from homology"/>
<dbReference type="RefSeq" id="WP_069859836.1">
    <property type="nucleotide sequence ID" value="NZ_BDFE01000020.1"/>
</dbReference>
<sequence>MATVLISERVNKNNKSFVVYFRDPLSGKRKYYKTFKMRKDAAAEAARLRVMLDGREYAELAKIQKRHTPLTFNEVADLCRKEWDRRVATGELSSVTGEDYKIALRQLCRTFGDNLLMDITREMILEYRAQVAMDLSVITSNRRLFIFKQVLKRAYAESAVVEDVAAPINYLSEKKHERNKYLKPEKLDELLKACCKTKAKHYLVSMILLGAEHGCSKQEVLDLKWKDIDFDTDTIRFFRTKNGMERTMWLMPRTKYALLHWKKHVEYARHRRKIVPKDDSWVYGHLDGTPRSNFRSAWEKVRLLAGLKGFHFHDLRHTFASNLLTSGGDLKDVKVLLGHRDIRSTDRYAHLSGLRKQDRQVKLAGHYGQWMPSSENKGGLSDFGT</sequence>
<dbReference type="CDD" id="cd00796">
    <property type="entry name" value="INT_Rci_Hp1_C"/>
    <property type="match status" value="1"/>
</dbReference>
<keyword evidence="3" id="KW-0233">DNA recombination</keyword>
<dbReference type="InterPro" id="IPR013762">
    <property type="entry name" value="Integrase-like_cat_sf"/>
</dbReference>
<feature type="domain" description="Tyr recombinase" evidence="4">
    <location>
        <begin position="177"/>
        <end position="363"/>
    </location>
</feature>
<dbReference type="Gene3D" id="1.10.150.130">
    <property type="match status" value="1"/>
</dbReference>
<dbReference type="STRING" id="1592317.DPF_2293"/>
<dbReference type="OrthoDB" id="662444at2"/>